<evidence type="ECO:0000313" key="1">
    <source>
        <dbReference type="EMBL" id="MCS4556610.1"/>
    </source>
</evidence>
<gene>
    <name evidence="1" type="ORF">L9G74_09180</name>
</gene>
<dbReference type="Proteomes" id="UP001201549">
    <property type="component" value="Unassembled WGS sequence"/>
</dbReference>
<sequence length="298" mass="33754">MKFSSLLFGAVFLLCLALLYRFFFAGDVASENFNTSKNDPINVLTTNIPNQEIKTDSLKTTTTSKVAANEQCRELNCVFPGETVESIATSYLRGHLGLKISSKKNRFYYETDKAYVISQAEQGDWDAIEILLKRLHPISFEMTRAIASRDSELAQEYAEELQVMHEFYIEDIEQRMRAYHEVAMIAAAYGKTSALMDLTSLDWSGKKTSYATMLASIYDGDDHYKEYYAEVSKDLSQTDIEAIEKDAKSLLLDVENERARLGVSSEEVRTASYALIYAKNHKQCTSEDSEQSLECLLD</sequence>
<dbReference type="EMBL" id="JAKOGG010000005">
    <property type="protein sequence ID" value="MCS4556610.1"/>
    <property type="molecule type" value="Genomic_DNA"/>
</dbReference>
<evidence type="ECO:0000313" key="2">
    <source>
        <dbReference type="Proteomes" id="UP001201549"/>
    </source>
</evidence>
<accession>A0ABT2FJV8</accession>
<proteinExistence type="predicted"/>
<keyword evidence="2" id="KW-1185">Reference proteome</keyword>
<organism evidence="1 2">
    <name type="scientific">Shewanella electrica</name>
    <dbReference type="NCBI Taxonomy" id="515560"/>
    <lineage>
        <taxon>Bacteria</taxon>
        <taxon>Pseudomonadati</taxon>
        <taxon>Pseudomonadota</taxon>
        <taxon>Gammaproteobacteria</taxon>
        <taxon>Alteromonadales</taxon>
        <taxon>Shewanellaceae</taxon>
        <taxon>Shewanella</taxon>
    </lineage>
</organism>
<protein>
    <submittedName>
        <fullName evidence="1">Uncharacterized protein</fullName>
    </submittedName>
</protein>
<comment type="caution">
    <text evidence="1">The sequence shown here is derived from an EMBL/GenBank/DDBJ whole genome shotgun (WGS) entry which is preliminary data.</text>
</comment>
<dbReference type="RefSeq" id="WP_238896014.1">
    <property type="nucleotide sequence ID" value="NZ_JAKOGG010000005.1"/>
</dbReference>
<reference evidence="1 2" key="1">
    <citation type="submission" date="2022-02" db="EMBL/GenBank/DDBJ databases">
        <authorList>
            <person name="Zhuang L."/>
        </authorList>
    </citation>
    <scope>NUCLEOTIDE SEQUENCE [LARGE SCALE GENOMIC DNA]</scope>
    <source>
        <strain evidence="1 2">C32</strain>
    </source>
</reference>
<reference evidence="2" key="2">
    <citation type="submission" date="2023-07" db="EMBL/GenBank/DDBJ databases">
        <title>Shewanella mangrovi sp. nov., an acetaldehyde- degrading bacterium isolated from mangrove sediment.</title>
        <authorList>
            <person name="Liu Y."/>
        </authorList>
    </citation>
    <scope>NUCLEOTIDE SEQUENCE [LARGE SCALE GENOMIC DNA]</scope>
    <source>
        <strain evidence="2">C32</strain>
    </source>
</reference>
<name>A0ABT2FJV8_9GAMM</name>